<protein>
    <submittedName>
        <fullName evidence="1">Uncharacterized protein</fullName>
    </submittedName>
</protein>
<comment type="caution">
    <text evidence="1">The sequence shown here is derived from an EMBL/GenBank/DDBJ whole genome shotgun (WGS) entry which is preliminary data.</text>
</comment>
<organism evidence="1 2">
    <name type="scientific">Listeria monocytogenes</name>
    <dbReference type="NCBI Taxonomy" id="1639"/>
    <lineage>
        <taxon>Bacteria</taxon>
        <taxon>Bacillati</taxon>
        <taxon>Bacillota</taxon>
        <taxon>Bacilli</taxon>
        <taxon>Bacillales</taxon>
        <taxon>Listeriaceae</taxon>
        <taxon>Listeria</taxon>
    </lineage>
</organism>
<evidence type="ECO:0000313" key="2">
    <source>
        <dbReference type="Proteomes" id="UP000401273"/>
    </source>
</evidence>
<dbReference type="AlphaFoldDB" id="A0A461KIJ6"/>
<accession>A0A461KIJ6</accession>
<name>A0A461KIJ6_LISMN</name>
<gene>
    <name evidence="1" type="ORF">E1W43_15505</name>
</gene>
<sequence length="123" mass="14447">MRKKDVSEWNTKDFTKYLQEEHLRRYGIEYQPFGKWAVEQGHVGRIIGTAKKEGTHSKEFLKDFIDACFNEYKPTALYPGISFGFMLTYKKQTWQRVELAYLKKASVATAESPADWDEVAKWL</sequence>
<proteinExistence type="predicted"/>
<evidence type="ECO:0000313" key="1">
    <source>
        <dbReference type="EMBL" id="EAE2899339.1"/>
    </source>
</evidence>
<reference evidence="1 2" key="1">
    <citation type="submission" date="2019-03" db="EMBL/GenBank/DDBJ databases">
        <authorList>
            <person name="Ashton P.M."/>
            <person name="Dallman T."/>
            <person name="Nair S."/>
            <person name="De Pinna E."/>
            <person name="Peters T."/>
            <person name="Grant K."/>
        </authorList>
    </citation>
    <scope>NUCLEOTIDE SEQUENCE [LARGE SCALE GENOMIC DNA]</scope>
    <source>
        <strain evidence="1">RL15000271</strain>
    </source>
</reference>
<dbReference type="RefSeq" id="WP_050018469.1">
    <property type="nucleotide sequence ID" value="NZ_CADEHJ010000001.1"/>
</dbReference>
<dbReference type="EMBL" id="AAARLF010000020">
    <property type="protein sequence ID" value="EAE2899339.1"/>
    <property type="molecule type" value="Genomic_DNA"/>
</dbReference>
<dbReference type="Proteomes" id="UP000401273">
    <property type="component" value="Unassembled WGS sequence"/>
</dbReference>